<feature type="compositionally biased region" description="Basic residues" evidence="1">
    <location>
        <begin position="67"/>
        <end position="79"/>
    </location>
</feature>
<dbReference type="GeneID" id="3873136"/>
<dbReference type="Proteomes" id="UP000001805">
    <property type="component" value="Chromosome 3, Linkage Group III"/>
</dbReference>
<dbReference type="EMBL" id="CM002238">
    <property type="protein sequence ID" value="EAA27762.1"/>
    <property type="molecule type" value="Genomic_DNA"/>
</dbReference>
<evidence type="ECO:0000256" key="1">
    <source>
        <dbReference type="SAM" id="MobiDB-lite"/>
    </source>
</evidence>
<reference evidence="2 3" key="1">
    <citation type="journal article" date="2003" name="Nature">
        <title>The genome sequence of the filamentous fungus Neurospora crassa.</title>
        <authorList>
            <person name="Galagan J.E."/>
            <person name="Calvo S.E."/>
            <person name="Borkovich K.A."/>
            <person name="Selker E.U."/>
            <person name="Read N.D."/>
            <person name="Jaffe D."/>
            <person name="FitzHugh W."/>
            <person name="Ma L.J."/>
            <person name="Smirnov S."/>
            <person name="Purcell S."/>
            <person name="Rehman B."/>
            <person name="Elkins T."/>
            <person name="Engels R."/>
            <person name="Wang S."/>
            <person name="Nielsen C.B."/>
            <person name="Butler J."/>
            <person name="Endrizzi M."/>
            <person name="Qui D."/>
            <person name="Ianakiev P."/>
            <person name="Bell-Pedersen D."/>
            <person name="Nelson M.A."/>
            <person name="Werner-Washburne M."/>
            <person name="Selitrennikoff C.P."/>
            <person name="Kinsey J.A."/>
            <person name="Braun E.L."/>
            <person name="Zelter A."/>
            <person name="Schulte U."/>
            <person name="Kothe G.O."/>
            <person name="Jedd G."/>
            <person name="Mewes W."/>
            <person name="Staben C."/>
            <person name="Marcotte E."/>
            <person name="Greenberg D."/>
            <person name="Roy A."/>
            <person name="Foley K."/>
            <person name="Naylor J."/>
            <person name="Stange-Thomann N."/>
            <person name="Barrett R."/>
            <person name="Gnerre S."/>
            <person name="Kamal M."/>
            <person name="Kamvysselis M."/>
            <person name="Mauceli E."/>
            <person name="Bielke C."/>
            <person name="Rudd S."/>
            <person name="Frishman D."/>
            <person name="Krystofova S."/>
            <person name="Rasmussen C."/>
            <person name="Metzenberg R.L."/>
            <person name="Perkins D.D."/>
            <person name="Kroken S."/>
            <person name="Cogoni C."/>
            <person name="Macino G."/>
            <person name="Catcheside D."/>
            <person name="Li W."/>
            <person name="Pratt R.J."/>
            <person name="Osmani S.A."/>
            <person name="DeSouza C.P."/>
            <person name="Glass L."/>
            <person name="Orbach M.J."/>
            <person name="Berglund J.A."/>
            <person name="Voelker R."/>
            <person name="Yarden O."/>
            <person name="Plamann M."/>
            <person name="Seiler S."/>
            <person name="Dunlap J."/>
            <person name="Radford A."/>
            <person name="Aramayo R."/>
            <person name="Natvig D.O."/>
            <person name="Alex L.A."/>
            <person name="Mannhaupt G."/>
            <person name="Ebbole D.J."/>
            <person name="Freitag M."/>
            <person name="Paulsen I."/>
            <person name="Sachs M.S."/>
            <person name="Lander E.S."/>
            <person name="Nusbaum C."/>
            <person name="Birren B."/>
        </authorList>
    </citation>
    <scope>NUCLEOTIDE SEQUENCE [LARGE SCALE GENOMIC DNA]</scope>
    <source>
        <strain evidence="3">ATCC 24698 / 74-OR23-1A / CBS 708.71 / DSM 1257 / FGSC 987</strain>
    </source>
</reference>
<proteinExistence type="predicted"/>
<accession>Q7RY94</accession>
<dbReference type="HOGENOM" id="CLU_2360243_0_0_1"/>
<protein>
    <submittedName>
        <fullName evidence="2">Uncharacterized protein</fullName>
    </submittedName>
</protein>
<dbReference type="PaxDb" id="5141-EFNCRP00000000263"/>
<evidence type="ECO:0000313" key="2">
    <source>
        <dbReference type="EMBL" id="EAA27762.1"/>
    </source>
</evidence>
<feature type="region of interest" description="Disordered" evidence="1">
    <location>
        <begin position="28"/>
        <end position="100"/>
    </location>
</feature>
<dbReference type="InParanoid" id="Q7RY94"/>
<gene>
    <name evidence="2" type="ORF">NCU00011</name>
</gene>
<sequence>MVLKPVVRHRYLDGELRSCSRVTAEFSSSKRKCRIDPPMSDLPSRRAGPDSLGNMNLEPRLAPILKRPWKRTRTSRRTTGRQGRPGPAKSRHVTHPGTLP</sequence>
<dbReference type="VEuPathDB" id="FungiDB:NCU00011"/>
<name>Q7RY94_NEUCR</name>
<evidence type="ECO:0000313" key="3">
    <source>
        <dbReference type="Proteomes" id="UP000001805"/>
    </source>
</evidence>
<dbReference type="RefSeq" id="XP_956998.1">
    <property type="nucleotide sequence ID" value="XM_951905.1"/>
</dbReference>
<dbReference type="OrthoDB" id="10339154at2759"/>
<dbReference type="KEGG" id="ncr:NCU00011"/>
<organism evidence="2 3">
    <name type="scientific">Neurospora crassa (strain ATCC 24698 / 74-OR23-1A / CBS 708.71 / DSM 1257 / FGSC 987)</name>
    <dbReference type="NCBI Taxonomy" id="367110"/>
    <lineage>
        <taxon>Eukaryota</taxon>
        <taxon>Fungi</taxon>
        <taxon>Dikarya</taxon>
        <taxon>Ascomycota</taxon>
        <taxon>Pezizomycotina</taxon>
        <taxon>Sordariomycetes</taxon>
        <taxon>Sordariomycetidae</taxon>
        <taxon>Sordariales</taxon>
        <taxon>Sordariaceae</taxon>
        <taxon>Neurospora</taxon>
    </lineage>
</organism>
<keyword evidence="3" id="KW-1185">Reference proteome</keyword>
<dbReference type="AlphaFoldDB" id="Q7RY94"/>